<dbReference type="EMBL" id="JAVDSB010000004">
    <property type="protein sequence ID" value="MDR6551780.1"/>
    <property type="molecule type" value="Genomic_DNA"/>
</dbReference>
<dbReference type="InterPro" id="IPR018060">
    <property type="entry name" value="HTH_AraC"/>
</dbReference>
<dbReference type="Proteomes" id="UP001267290">
    <property type="component" value="Unassembled WGS sequence"/>
</dbReference>
<dbReference type="PROSITE" id="PS01124">
    <property type="entry name" value="HTH_ARAC_FAMILY_2"/>
    <property type="match status" value="1"/>
</dbReference>
<name>A0ABU1NWH2_9BACL</name>
<evidence type="ECO:0000313" key="4">
    <source>
        <dbReference type="EMBL" id="MDR6551780.1"/>
    </source>
</evidence>
<organism evidence="4 5">
    <name type="scientific">Paenibacillus qinlingensis</name>
    <dbReference type="NCBI Taxonomy" id="1837343"/>
    <lineage>
        <taxon>Bacteria</taxon>
        <taxon>Bacillati</taxon>
        <taxon>Bacillota</taxon>
        <taxon>Bacilli</taxon>
        <taxon>Bacillales</taxon>
        <taxon>Paenibacillaceae</taxon>
        <taxon>Paenibacillus</taxon>
    </lineage>
</organism>
<feature type="domain" description="HTH araC/xylS-type" evidence="3">
    <location>
        <begin position="44"/>
        <end position="73"/>
    </location>
</feature>
<dbReference type="Pfam" id="PF00165">
    <property type="entry name" value="HTH_AraC"/>
    <property type="match status" value="1"/>
</dbReference>
<keyword evidence="2" id="KW-0804">Transcription</keyword>
<evidence type="ECO:0000313" key="5">
    <source>
        <dbReference type="Proteomes" id="UP001267290"/>
    </source>
</evidence>
<comment type="caution">
    <text evidence="4">The sequence shown here is derived from an EMBL/GenBank/DDBJ whole genome shotgun (WGS) entry which is preliminary data.</text>
</comment>
<sequence length="73" mass="8788">MEDGFKQLYQIWHQKEAGFEWETRVGFLNFIKEVTVARARRRSAEEVGFVDSFYFTRLFTRETGLTPSQYRQT</sequence>
<dbReference type="Gene3D" id="1.10.10.60">
    <property type="entry name" value="Homeodomain-like"/>
    <property type="match status" value="1"/>
</dbReference>
<evidence type="ECO:0000256" key="1">
    <source>
        <dbReference type="ARBA" id="ARBA00023015"/>
    </source>
</evidence>
<gene>
    <name evidence="4" type="ORF">J2736_002969</name>
</gene>
<keyword evidence="5" id="KW-1185">Reference proteome</keyword>
<dbReference type="InterPro" id="IPR009057">
    <property type="entry name" value="Homeodomain-like_sf"/>
</dbReference>
<proteinExistence type="predicted"/>
<keyword evidence="1" id="KW-0805">Transcription regulation</keyword>
<evidence type="ECO:0000256" key="2">
    <source>
        <dbReference type="ARBA" id="ARBA00023163"/>
    </source>
</evidence>
<protein>
    <submittedName>
        <fullName evidence="4">AraC-like DNA-binding protein</fullName>
    </submittedName>
</protein>
<evidence type="ECO:0000259" key="3">
    <source>
        <dbReference type="PROSITE" id="PS01124"/>
    </source>
</evidence>
<dbReference type="RefSeq" id="WP_310499342.1">
    <property type="nucleotide sequence ID" value="NZ_JAVDSB010000004.1"/>
</dbReference>
<dbReference type="SUPFAM" id="SSF46689">
    <property type="entry name" value="Homeodomain-like"/>
    <property type="match status" value="1"/>
</dbReference>
<reference evidence="4 5" key="1">
    <citation type="submission" date="2023-07" db="EMBL/GenBank/DDBJ databases">
        <title>Sorghum-associated microbial communities from plants grown in Nebraska, USA.</title>
        <authorList>
            <person name="Schachtman D."/>
        </authorList>
    </citation>
    <scope>NUCLEOTIDE SEQUENCE [LARGE SCALE GENOMIC DNA]</scope>
    <source>
        <strain evidence="4 5">CC258</strain>
    </source>
</reference>
<accession>A0ABU1NWH2</accession>